<dbReference type="SUPFAM" id="SSF52402">
    <property type="entry name" value="Adenine nucleotide alpha hydrolases-like"/>
    <property type="match status" value="1"/>
</dbReference>
<accession>A0A1C7DV33</accession>
<sequence>MTLKYKRILVAIDGSKEADWAFKKSIEISKRNAAALNLIYVVDTRSYSAMTKSVPDPEDRIFDHGKELLNNYKQDALAAGISSVHVYVVPGSPDKVISRDYAKRLDIDLIVCGAQGLNAIEQYILGSVSQHIVSSSPCDVLVVRREQKTEE</sequence>
<dbReference type="InterPro" id="IPR006016">
    <property type="entry name" value="UspA"/>
</dbReference>
<evidence type="ECO:0000256" key="1">
    <source>
        <dbReference type="ARBA" id="ARBA00008791"/>
    </source>
</evidence>
<dbReference type="Gene3D" id="3.40.50.620">
    <property type="entry name" value="HUPs"/>
    <property type="match status" value="1"/>
</dbReference>
<keyword evidence="5" id="KW-1185">Reference proteome</keyword>
<dbReference type="EMBL" id="CP016537">
    <property type="protein sequence ID" value="ANU15274.1"/>
    <property type="molecule type" value="Genomic_DNA"/>
</dbReference>
<proteinExistence type="inferred from homology"/>
<dbReference type="OrthoDB" id="9789668at2"/>
<organism evidence="4 5">
    <name type="scientific">Planococcus halocryophilus</name>
    <dbReference type="NCBI Taxonomy" id="1215089"/>
    <lineage>
        <taxon>Bacteria</taxon>
        <taxon>Bacillati</taxon>
        <taxon>Bacillota</taxon>
        <taxon>Bacilli</taxon>
        <taxon>Bacillales</taxon>
        <taxon>Caryophanaceae</taxon>
        <taxon>Planococcus</taxon>
    </lineage>
</organism>
<dbReference type="PIRSF" id="PIRSF006276">
    <property type="entry name" value="UspA"/>
    <property type="match status" value="1"/>
</dbReference>
<comment type="subcellular location">
    <subcellularLocation>
        <location evidence="2">Cytoplasm</location>
    </subcellularLocation>
</comment>
<keyword evidence="2" id="KW-0963">Cytoplasm</keyword>
<dbReference type="KEGG" id="phc:BBI08_16065"/>
<dbReference type="RefSeq" id="WP_008496582.1">
    <property type="nucleotide sequence ID" value="NZ_CP016537.2"/>
</dbReference>
<dbReference type="InterPro" id="IPR014729">
    <property type="entry name" value="Rossmann-like_a/b/a_fold"/>
</dbReference>
<feature type="domain" description="UspA" evidence="3">
    <location>
        <begin position="5"/>
        <end position="144"/>
    </location>
</feature>
<dbReference type="CDD" id="cd00293">
    <property type="entry name" value="USP-like"/>
    <property type="match status" value="1"/>
</dbReference>
<comment type="similarity">
    <text evidence="1 2">Belongs to the universal stress protein A family.</text>
</comment>
<dbReference type="AlphaFoldDB" id="A0A1C7DV33"/>
<evidence type="ECO:0000259" key="3">
    <source>
        <dbReference type="Pfam" id="PF00582"/>
    </source>
</evidence>
<gene>
    <name evidence="4" type="ORF">BBI08_16065</name>
</gene>
<dbReference type="PRINTS" id="PR01438">
    <property type="entry name" value="UNVRSLSTRESS"/>
</dbReference>
<dbReference type="GO" id="GO:0005737">
    <property type="term" value="C:cytoplasm"/>
    <property type="evidence" value="ECO:0007669"/>
    <property type="project" value="UniProtKB-SubCell"/>
</dbReference>
<evidence type="ECO:0000256" key="2">
    <source>
        <dbReference type="PIRNR" id="PIRNR006276"/>
    </source>
</evidence>
<evidence type="ECO:0000313" key="4">
    <source>
        <dbReference type="EMBL" id="ANU15274.1"/>
    </source>
</evidence>
<dbReference type="InterPro" id="IPR006015">
    <property type="entry name" value="Universal_stress_UspA"/>
</dbReference>
<dbReference type="Proteomes" id="UP000092687">
    <property type="component" value="Chromosome"/>
</dbReference>
<dbReference type="Pfam" id="PF00582">
    <property type="entry name" value="Usp"/>
    <property type="match status" value="1"/>
</dbReference>
<dbReference type="PANTHER" id="PTHR46268">
    <property type="entry name" value="STRESS RESPONSE PROTEIN NHAX"/>
    <property type="match status" value="1"/>
</dbReference>
<dbReference type="PANTHER" id="PTHR46268:SF6">
    <property type="entry name" value="UNIVERSAL STRESS PROTEIN UP12"/>
    <property type="match status" value="1"/>
</dbReference>
<name>A0A1C7DV33_9BACL</name>
<reference evidence="4" key="1">
    <citation type="submission" date="2016-10" db="EMBL/GenBank/DDBJ databases">
        <authorList>
            <person name="de Groot N.N."/>
        </authorList>
    </citation>
    <scope>NUCLEOTIDE SEQUENCE</scope>
    <source>
        <strain evidence="4">DSM 24743</strain>
    </source>
</reference>
<dbReference type="STRING" id="1215089.BBI08_16065"/>
<evidence type="ECO:0000313" key="5">
    <source>
        <dbReference type="Proteomes" id="UP000092687"/>
    </source>
</evidence>
<protein>
    <recommendedName>
        <fullName evidence="2">Universal stress protein</fullName>
    </recommendedName>
</protein>